<proteinExistence type="predicted"/>
<dbReference type="EMBL" id="JACHWY010000004">
    <property type="protein sequence ID" value="MBB3048928.1"/>
    <property type="molecule type" value="Genomic_DNA"/>
</dbReference>
<protein>
    <submittedName>
        <fullName evidence="2">Site-specific recombinase XerD</fullName>
    </submittedName>
</protein>
<reference evidence="2 3" key="1">
    <citation type="submission" date="2020-08" db="EMBL/GenBank/DDBJ databases">
        <title>Genomic Encyclopedia of Type Strains, Phase III (KMG-III): the genomes of soil and plant-associated and newly described type strains.</title>
        <authorList>
            <person name="Whitman W."/>
        </authorList>
    </citation>
    <scope>NUCLEOTIDE SEQUENCE [LARGE SCALE GENOMIC DNA]</scope>
    <source>
        <strain evidence="2 3">CECT 8654</strain>
    </source>
</reference>
<evidence type="ECO:0000313" key="2">
    <source>
        <dbReference type="EMBL" id="MBB3048928.1"/>
    </source>
</evidence>
<dbReference type="GO" id="GO:0003677">
    <property type="term" value="F:DNA binding"/>
    <property type="evidence" value="ECO:0007669"/>
    <property type="project" value="InterPro"/>
</dbReference>
<accession>A0A7W4W8H6</accession>
<dbReference type="AlphaFoldDB" id="A0A7W4W8H6"/>
<comment type="caution">
    <text evidence="2">The sequence shown here is derived from an EMBL/GenBank/DDBJ whole genome shotgun (WGS) entry which is preliminary data.</text>
</comment>
<evidence type="ECO:0000256" key="1">
    <source>
        <dbReference type="ARBA" id="ARBA00023172"/>
    </source>
</evidence>
<dbReference type="Gene3D" id="1.10.443.10">
    <property type="entry name" value="Intergrase catalytic core"/>
    <property type="match status" value="1"/>
</dbReference>
<dbReference type="InterPro" id="IPR011010">
    <property type="entry name" value="DNA_brk_join_enz"/>
</dbReference>
<organism evidence="2 3">
    <name type="scientific">Litorivivens lipolytica</name>
    <dbReference type="NCBI Taxonomy" id="1524264"/>
    <lineage>
        <taxon>Bacteria</taxon>
        <taxon>Pseudomonadati</taxon>
        <taxon>Pseudomonadota</taxon>
        <taxon>Gammaproteobacteria</taxon>
        <taxon>Litorivivens</taxon>
    </lineage>
</organism>
<dbReference type="GO" id="GO:0006310">
    <property type="term" value="P:DNA recombination"/>
    <property type="evidence" value="ECO:0007669"/>
    <property type="project" value="UniProtKB-KW"/>
</dbReference>
<dbReference type="SUPFAM" id="SSF56349">
    <property type="entry name" value="DNA breaking-rejoining enzymes"/>
    <property type="match status" value="1"/>
</dbReference>
<sequence>MRRPNNRLKDIYEPGRGKAQIIDTPKQLAHVLWAASRGATGPRNVALLWMLFGSGLRINEAAQLKIRDVLTVN</sequence>
<name>A0A7W4W8H6_9GAMM</name>
<gene>
    <name evidence="2" type="ORF">FHR99_003202</name>
</gene>
<dbReference type="GO" id="GO:0015074">
    <property type="term" value="P:DNA integration"/>
    <property type="evidence" value="ECO:0007669"/>
    <property type="project" value="InterPro"/>
</dbReference>
<dbReference type="Proteomes" id="UP000537130">
    <property type="component" value="Unassembled WGS sequence"/>
</dbReference>
<keyword evidence="3" id="KW-1185">Reference proteome</keyword>
<dbReference type="InterPro" id="IPR013762">
    <property type="entry name" value="Integrase-like_cat_sf"/>
</dbReference>
<evidence type="ECO:0000313" key="3">
    <source>
        <dbReference type="Proteomes" id="UP000537130"/>
    </source>
</evidence>
<keyword evidence="1" id="KW-0233">DNA recombination</keyword>